<dbReference type="Pfam" id="PF02635">
    <property type="entry name" value="DsrE"/>
    <property type="match status" value="1"/>
</dbReference>
<accession>W0E9S9</accession>
<evidence type="ECO:0000313" key="1">
    <source>
        <dbReference type="EMBL" id="AHF06268.1"/>
    </source>
</evidence>
<name>W0E9S9_9FIRM</name>
<dbReference type="InterPro" id="IPR019870">
    <property type="entry name" value="Se_metab_YedF"/>
</dbReference>
<keyword evidence="2" id="KW-1185">Reference proteome</keyword>
<protein>
    <submittedName>
        <fullName evidence="1">Uncharacterized protein</fullName>
    </submittedName>
</protein>
<dbReference type="NCBIfam" id="TIGR03527">
    <property type="entry name" value="selenium_YedF"/>
    <property type="match status" value="1"/>
</dbReference>
<dbReference type="STRING" id="871968.DESME_03745"/>
<dbReference type="KEGG" id="dmt:DESME_03745"/>
<dbReference type="InterPro" id="IPR003787">
    <property type="entry name" value="Sulphur_relay_DsrE/F-like"/>
</dbReference>
<dbReference type="InterPro" id="IPR027396">
    <property type="entry name" value="DsrEFH-like"/>
</dbReference>
<dbReference type="OrthoDB" id="9801500at2"/>
<dbReference type="AlphaFoldDB" id="W0E9S9"/>
<dbReference type="eggNOG" id="COG0425">
    <property type="taxonomic scope" value="Bacteria"/>
</dbReference>
<sequence length="112" mass="12591">MPNFVYYISSDKMGSQDPELGKKLMGNFFRKLFEADQKPTHVLLVESGVKLLLPEFDAFGVLRELEAEGVKFLACVTCLEYYGIKEKIGLGEVSNMPTIIKTMHEADKVISL</sequence>
<proteinExistence type="predicted"/>
<dbReference type="Proteomes" id="UP000010847">
    <property type="component" value="Chromosome"/>
</dbReference>
<dbReference type="RefSeq" id="WP_006715235.1">
    <property type="nucleotide sequence ID" value="NZ_CP007032.1"/>
</dbReference>
<dbReference type="EMBL" id="CP007032">
    <property type="protein sequence ID" value="AHF06268.1"/>
    <property type="molecule type" value="Genomic_DNA"/>
</dbReference>
<dbReference type="HOGENOM" id="CLU_097491_1_0_9"/>
<dbReference type="SUPFAM" id="SSF75169">
    <property type="entry name" value="DsrEFH-like"/>
    <property type="match status" value="1"/>
</dbReference>
<reference evidence="1 2" key="1">
    <citation type="submission" date="2013-12" db="EMBL/GenBank/DDBJ databases">
        <authorList>
            <consortium name="DOE Joint Genome Institute"/>
            <person name="Smidt H."/>
            <person name="Huntemann M."/>
            <person name="Han J."/>
            <person name="Chen A."/>
            <person name="Kyrpides N."/>
            <person name="Mavromatis K."/>
            <person name="Markowitz V."/>
            <person name="Palaniappan K."/>
            <person name="Ivanova N."/>
            <person name="Schaumberg A."/>
            <person name="Pati A."/>
            <person name="Liolios K."/>
            <person name="Nordberg H.P."/>
            <person name="Cantor M.N."/>
            <person name="Hua S.X."/>
            <person name="Woyke T."/>
        </authorList>
    </citation>
    <scope>NUCLEOTIDE SEQUENCE [LARGE SCALE GENOMIC DNA]</scope>
    <source>
        <strain evidence="2">DSM 15288</strain>
    </source>
</reference>
<dbReference type="Gene3D" id="3.40.1260.10">
    <property type="entry name" value="DsrEFH-like"/>
    <property type="match status" value="1"/>
</dbReference>
<evidence type="ECO:0000313" key="2">
    <source>
        <dbReference type="Proteomes" id="UP000010847"/>
    </source>
</evidence>
<gene>
    <name evidence="1" type="ORF">DESME_03745</name>
</gene>
<organism evidence="1 2">
    <name type="scientific">Desulfitobacterium metallireducens DSM 15288</name>
    <dbReference type="NCBI Taxonomy" id="871968"/>
    <lineage>
        <taxon>Bacteria</taxon>
        <taxon>Bacillati</taxon>
        <taxon>Bacillota</taxon>
        <taxon>Clostridia</taxon>
        <taxon>Eubacteriales</taxon>
        <taxon>Desulfitobacteriaceae</taxon>
        <taxon>Desulfitobacterium</taxon>
    </lineage>
</organism>